<keyword evidence="2" id="KW-0547">Nucleotide-binding</keyword>
<name>A0ABS5BXP9_9BACT</name>
<protein>
    <submittedName>
        <fullName evidence="8">Protein kinase</fullName>
    </submittedName>
</protein>
<evidence type="ECO:0000256" key="2">
    <source>
        <dbReference type="ARBA" id="ARBA00022741"/>
    </source>
</evidence>
<dbReference type="SUPFAM" id="SSF56112">
    <property type="entry name" value="Protein kinase-like (PK-like)"/>
    <property type="match status" value="1"/>
</dbReference>
<comment type="caution">
    <text evidence="8">The sequence shown here is derived from an EMBL/GenBank/DDBJ whole genome shotgun (WGS) entry which is preliminary data.</text>
</comment>
<dbReference type="SMART" id="SM00220">
    <property type="entry name" value="S_TKc"/>
    <property type="match status" value="1"/>
</dbReference>
<keyword evidence="6" id="KW-1133">Transmembrane helix</keyword>
<dbReference type="InterPro" id="IPR011009">
    <property type="entry name" value="Kinase-like_dom_sf"/>
</dbReference>
<evidence type="ECO:0000313" key="8">
    <source>
        <dbReference type="EMBL" id="MBP3958474.1"/>
    </source>
</evidence>
<organism evidence="8 9">
    <name type="scientific">Gemmata palustris</name>
    <dbReference type="NCBI Taxonomy" id="2822762"/>
    <lineage>
        <taxon>Bacteria</taxon>
        <taxon>Pseudomonadati</taxon>
        <taxon>Planctomycetota</taxon>
        <taxon>Planctomycetia</taxon>
        <taxon>Gemmatales</taxon>
        <taxon>Gemmataceae</taxon>
        <taxon>Gemmata</taxon>
    </lineage>
</organism>
<evidence type="ECO:0000256" key="3">
    <source>
        <dbReference type="ARBA" id="ARBA00022777"/>
    </source>
</evidence>
<feature type="compositionally biased region" description="Low complexity" evidence="5">
    <location>
        <begin position="379"/>
        <end position="417"/>
    </location>
</feature>
<dbReference type="Gene3D" id="1.10.510.10">
    <property type="entry name" value="Transferase(Phosphotransferase) domain 1"/>
    <property type="match status" value="1"/>
</dbReference>
<proteinExistence type="predicted"/>
<dbReference type="GO" id="GO:0016301">
    <property type="term" value="F:kinase activity"/>
    <property type="evidence" value="ECO:0007669"/>
    <property type="project" value="UniProtKB-KW"/>
</dbReference>
<dbReference type="EMBL" id="JAGKQQ010000001">
    <property type="protein sequence ID" value="MBP3958474.1"/>
    <property type="molecule type" value="Genomic_DNA"/>
</dbReference>
<evidence type="ECO:0000256" key="1">
    <source>
        <dbReference type="ARBA" id="ARBA00022679"/>
    </source>
</evidence>
<gene>
    <name evidence="8" type="ORF">J8F10_24770</name>
</gene>
<dbReference type="InterPro" id="IPR000719">
    <property type="entry name" value="Prot_kinase_dom"/>
</dbReference>
<feature type="region of interest" description="Disordered" evidence="5">
    <location>
        <begin position="362"/>
        <end position="469"/>
    </location>
</feature>
<dbReference type="CDD" id="cd14014">
    <property type="entry name" value="STKc_PknB_like"/>
    <property type="match status" value="1"/>
</dbReference>
<dbReference type="PANTHER" id="PTHR43289">
    <property type="entry name" value="MITOGEN-ACTIVATED PROTEIN KINASE KINASE KINASE 20-RELATED"/>
    <property type="match status" value="1"/>
</dbReference>
<accession>A0ABS5BXP9</accession>
<dbReference type="RefSeq" id="WP_210658498.1">
    <property type="nucleotide sequence ID" value="NZ_JAGKQQ010000001.1"/>
</dbReference>
<evidence type="ECO:0000256" key="6">
    <source>
        <dbReference type="SAM" id="Phobius"/>
    </source>
</evidence>
<evidence type="ECO:0000313" key="9">
    <source>
        <dbReference type="Proteomes" id="UP000676565"/>
    </source>
</evidence>
<evidence type="ECO:0000256" key="5">
    <source>
        <dbReference type="SAM" id="MobiDB-lite"/>
    </source>
</evidence>
<keyword evidence="4" id="KW-0067">ATP-binding</keyword>
<evidence type="ECO:0000256" key="4">
    <source>
        <dbReference type="ARBA" id="ARBA00022840"/>
    </source>
</evidence>
<dbReference type="PROSITE" id="PS00108">
    <property type="entry name" value="PROTEIN_KINASE_ST"/>
    <property type="match status" value="1"/>
</dbReference>
<dbReference type="PROSITE" id="PS50011">
    <property type="entry name" value="PROTEIN_KINASE_DOM"/>
    <property type="match status" value="1"/>
</dbReference>
<keyword evidence="1" id="KW-0808">Transferase</keyword>
<keyword evidence="6" id="KW-0472">Membrane</keyword>
<reference evidence="8 9" key="1">
    <citation type="submission" date="2021-04" db="EMBL/GenBank/DDBJ databases">
        <authorList>
            <person name="Ivanova A."/>
        </authorList>
    </citation>
    <scope>NUCLEOTIDE SEQUENCE [LARGE SCALE GENOMIC DNA]</scope>
    <source>
        <strain evidence="8 9">G18</strain>
    </source>
</reference>
<dbReference type="PANTHER" id="PTHR43289:SF6">
    <property type="entry name" value="SERINE_THREONINE-PROTEIN KINASE NEKL-3"/>
    <property type="match status" value="1"/>
</dbReference>
<evidence type="ECO:0000259" key="7">
    <source>
        <dbReference type="PROSITE" id="PS50011"/>
    </source>
</evidence>
<feature type="compositionally biased region" description="Low complexity" evidence="5">
    <location>
        <begin position="425"/>
        <end position="443"/>
    </location>
</feature>
<dbReference type="Pfam" id="PF00069">
    <property type="entry name" value="Pkinase"/>
    <property type="match status" value="1"/>
</dbReference>
<sequence length="495" mass="53325">MPVETPVPTQLGNYDIVSKIAEGGMGTVYKAKHRTTGEIVAVKVIAPATAKNPILLQRFEREFLAAKVLDHPNVVKAIEYSGALPHPFLVMEFVDGMSIGQRIERQGAYPEAEAVRLVAQVCDGLQRAHKQGLVHRDVKPDNILVNKEGVAKLTDMGLVKEVEGDLNLTRTGRGLGTPHFMAPEQFRNAKTVDVRGDIYSLGATLYAMVTGVVPFENASPLDCWMRKIRNEFRAPKDLKPAISDRVDWAIRRAMSAEPGQRPSSCREFLEDLTGQSRSTPAAGGQPAQPQAPAVDVWYLVYRDENDKAHTVKGSTDGIRNALRDNLLGDPSGVLVSRTKNGQFTPLSSVPEFRDLVVTPAALTMPPTRTPGADETTDYGAPLSTGSSSSASRLRAGSSVSRSNPTPAPSTPQSKQSQPLPPPIPSSGAYKSAAPYSYSGASGAHPAPPLPRETSKPKSGPPRARDENREGSFNWTPVLLVVVMTLSALVGYLILK</sequence>
<dbReference type="InterPro" id="IPR008271">
    <property type="entry name" value="Ser/Thr_kinase_AS"/>
</dbReference>
<feature type="domain" description="Protein kinase" evidence="7">
    <location>
        <begin position="14"/>
        <end position="273"/>
    </location>
</feature>
<dbReference type="Proteomes" id="UP000676565">
    <property type="component" value="Unassembled WGS sequence"/>
</dbReference>
<feature type="transmembrane region" description="Helical" evidence="6">
    <location>
        <begin position="474"/>
        <end position="494"/>
    </location>
</feature>
<keyword evidence="6" id="KW-0812">Transmembrane</keyword>
<keyword evidence="3 8" id="KW-0418">Kinase</keyword>
<keyword evidence="9" id="KW-1185">Reference proteome</keyword>